<gene>
    <name evidence="4" type="ORF">ACFPFO_21370</name>
</gene>
<dbReference type="GO" id="GO:0004175">
    <property type="term" value="F:endopeptidase activity"/>
    <property type="evidence" value="ECO:0007669"/>
    <property type="project" value="UniProtKB-ARBA"/>
</dbReference>
<dbReference type="GO" id="GO:0080120">
    <property type="term" value="P:CAAX-box protein maturation"/>
    <property type="evidence" value="ECO:0007669"/>
    <property type="project" value="UniProtKB-ARBA"/>
</dbReference>
<feature type="transmembrane region" description="Helical" evidence="2">
    <location>
        <begin position="81"/>
        <end position="103"/>
    </location>
</feature>
<dbReference type="RefSeq" id="WP_224828619.1">
    <property type="nucleotide sequence ID" value="NZ_JAIVEF010000008.1"/>
</dbReference>
<feature type="transmembrane region" description="Helical" evidence="2">
    <location>
        <begin position="12"/>
        <end position="34"/>
    </location>
</feature>
<dbReference type="InterPro" id="IPR042150">
    <property type="entry name" value="MmRce1-like"/>
</dbReference>
<accession>A0ABD5QMK9</accession>
<feature type="region of interest" description="Disordered" evidence="1">
    <location>
        <begin position="194"/>
        <end position="214"/>
    </location>
</feature>
<dbReference type="InterPro" id="IPR003675">
    <property type="entry name" value="Rce1/LyrA-like_dom"/>
</dbReference>
<reference evidence="4 5" key="1">
    <citation type="journal article" date="2019" name="Int. J. Syst. Evol. Microbiol.">
        <title>The Global Catalogue of Microorganisms (GCM) 10K type strain sequencing project: providing services to taxonomists for standard genome sequencing and annotation.</title>
        <authorList>
            <consortium name="The Broad Institute Genomics Platform"/>
            <consortium name="The Broad Institute Genome Sequencing Center for Infectious Disease"/>
            <person name="Wu L."/>
            <person name="Ma J."/>
        </authorList>
    </citation>
    <scope>NUCLEOTIDE SEQUENCE [LARGE SCALE GENOMIC DNA]</scope>
    <source>
        <strain evidence="4 5">CGMCC 1.15824</strain>
    </source>
</reference>
<dbReference type="Proteomes" id="UP001595925">
    <property type="component" value="Unassembled WGS sequence"/>
</dbReference>
<dbReference type="Pfam" id="PF02517">
    <property type="entry name" value="Rce1-like"/>
    <property type="match status" value="1"/>
</dbReference>
<keyword evidence="2" id="KW-0812">Transmembrane</keyword>
<evidence type="ECO:0000256" key="2">
    <source>
        <dbReference type="SAM" id="Phobius"/>
    </source>
</evidence>
<name>A0ABD5QMK9_9EURY</name>
<comment type="caution">
    <text evidence="4">The sequence shown here is derived from an EMBL/GenBank/DDBJ whole genome shotgun (WGS) entry which is preliminary data.</text>
</comment>
<dbReference type="EMBL" id="JBHSJG010000065">
    <property type="protein sequence ID" value="MFC4990249.1"/>
    <property type="molecule type" value="Genomic_DNA"/>
</dbReference>
<proteinExistence type="predicted"/>
<evidence type="ECO:0000256" key="1">
    <source>
        <dbReference type="SAM" id="MobiDB-lite"/>
    </source>
</evidence>
<feature type="domain" description="CAAX prenyl protease 2/Lysostaphin resistance protein A-like" evidence="3">
    <location>
        <begin position="149"/>
        <end position="193"/>
    </location>
</feature>
<evidence type="ECO:0000313" key="4">
    <source>
        <dbReference type="EMBL" id="MFC4990249.1"/>
    </source>
</evidence>
<keyword evidence="2" id="KW-1133">Transmembrane helix</keyword>
<evidence type="ECO:0000313" key="5">
    <source>
        <dbReference type="Proteomes" id="UP001595925"/>
    </source>
</evidence>
<dbReference type="PANTHER" id="PTHR35797">
    <property type="entry name" value="PROTEASE-RELATED"/>
    <property type="match status" value="1"/>
</dbReference>
<dbReference type="PANTHER" id="PTHR35797:SF1">
    <property type="entry name" value="PROTEASE"/>
    <property type="match status" value="1"/>
</dbReference>
<dbReference type="AlphaFoldDB" id="A0ABD5QMK9"/>
<evidence type="ECO:0000259" key="3">
    <source>
        <dbReference type="Pfam" id="PF02517"/>
    </source>
</evidence>
<keyword evidence="5" id="KW-1185">Reference proteome</keyword>
<keyword evidence="2" id="KW-0472">Membrane</keyword>
<feature type="transmembrane region" description="Helical" evidence="2">
    <location>
        <begin position="40"/>
        <end position="61"/>
    </location>
</feature>
<organism evidence="4 5">
    <name type="scientific">Saliphagus infecundisoli</name>
    <dbReference type="NCBI Taxonomy" id="1849069"/>
    <lineage>
        <taxon>Archaea</taxon>
        <taxon>Methanobacteriati</taxon>
        <taxon>Methanobacteriota</taxon>
        <taxon>Stenosarchaea group</taxon>
        <taxon>Halobacteria</taxon>
        <taxon>Halobacteriales</taxon>
        <taxon>Natrialbaceae</taxon>
        <taxon>Saliphagus</taxon>
    </lineage>
</organism>
<protein>
    <submittedName>
        <fullName evidence="4">Type II CAAX prenyl endopeptidase Rce1 family protein</fullName>
    </submittedName>
</protein>
<sequence>MDATDVRTRVVGEFLALAFGISWTGGLVLFLAGIGFDTVVGTALLVVTFMWGPAVAAIVVARRRGESIRARCGIARGRPRWIVLAWLLPVGLLGATIGVGAAIPGVSLTTDYATYFLEAGLSEADAAATVEQLEALPVPAAAVFVGQALVAGATINALAAAGEELGWRGLLLSELSELGFWPVSLLTGVVWGSGTRRSSSRATTSPSSPSWGSR</sequence>